<feature type="transmembrane region" description="Helical" evidence="1">
    <location>
        <begin position="12"/>
        <end position="36"/>
    </location>
</feature>
<dbReference type="Proteomes" id="UP000244369">
    <property type="component" value="Chromosome"/>
</dbReference>
<sequence length="49" mass="5871">MELDILDPNHLTISYFIEFHDFMGSLITLIETYVVWRMDNMKSKMTSEN</sequence>
<accession>A0A2S1EPQ0</accession>
<protein>
    <submittedName>
        <fullName evidence="2">Uncharacterized protein</fullName>
    </submittedName>
</protein>
<gene>
    <name evidence="2" type="ORF">LWHH1689_0549</name>
</gene>
<proteinExistence type="predicted"/>
<keyword evidence="1" id="KW-1133">Transmembrane helix</keyword>
<organism evidence="2 3">
    <name type="scientific">Limosilactobacillus reuteri</name>
    <name type="common">Lactobacillus reuteri</name>
    <dbReference type="NCBI Taxonomy" id="1598"/>
    <lineage>
        <taxon>Bacteria</taxon>
        <taxon>Bacillati</taxon>
        <taxon>Bacillota</taxon>
        <taxon>Bacilli</taxon>
        <taxon>Lactobacillales</taxon>
        <taxon>Lactobacillaceae</taxon>
        <taxon>Limosilactobacillus</taxon>
    </lineage>
</organism>
<reference evidence="2 3" key="1">
    <citation type="submission" date="2018-03" db="EMBL/GenBank/DDBJ databases">
        <title>Complete Genome Sequence of the Chinese traditional Highland Barley wine Isolate Lactobacillus reuteri WHH1689.</title>
        <authorList>
            <person name="Chen S."/>
            <person name="Chen L."/>
            <person name="Chen L."/>
            <person name="Li Y."/>
        </authorList>
    </citation>
    <scope>NUCLEOTIDE SEQUENCE [LARGE SCALE GENOMIC DNA]</scope>
    <source>
        <strain evidence="2 3">WHH1689</strain>
    </source>
</reference>
<evidence type="ECO:0000313" key="3">
    <source>
        <dbReference type="Proteomes" id="UP000244369"/>
    </source>
</evidence>
<evidence type="ECO:0000313" key="2">
    <source>
        <dbReference type="EMBL" id="AWD61897.1"/>
    </source>
</evidence>
<keyword evidence="1" id="KW-0472">Membrane</keyword>
<keyword evidence="1" id="KW-0812">Transmembrane</keyword>
<dbReference type="AlphaFoldDB" id="A0A2S1EPQ0"/>
<dbReference type="EMBL" id="CP027805">
    <property type="protein sequence ID" value="AWD61897.1"/>
    <property type="molecule type" value="Genomic_DNA"/>
</dbReference>
<evidence type="ECO:0000256" key="1">
    <source>
        <dbReference type="SAM" id="Phobius"/>
    </source>
</evidence>
<name>A0A2S1EPQ0_LIMRT</name>